<dbReference type="InterPro" id="IPR001128">
    <property type="entry name" value="Cyt_P450"/>
</dbReference>
<evidence type="ECO:0000256" key="5">
    <source>
        <dbReference type="ARBA" id="ARBA00023004"/>
    </source>
</evidence>
<dbReference type="GO" id="GO:0004497">
    <property type="term" value="F:monooxygenase activity"/>
    <property type="evidence" value="ECO:0007669"/>
    <property type="project" value="UniProtKB-KW"/>
</dbReference>
<dbReference type="EMBL" id="DF933813">
    <property type="protein sequence ID" value="GAM35322.1"/>
    <property type="molecule type" value="Genomic_DNA"/>
</dbReference>
<dbReference type="CDD" id="cd11041">
    <property type="entry name" value="CYP503A1-like"/>
    <property type="match status" value="1"/>
</dbReference>
<organism evidence="9 10">
    <name type="scientific">Talaromyces pinophilus</name>
    <name type="common">Penicillium pinophilum</name>
    <dbReference type="NCBI Taxonomy" id="128442"/>
    <lineage>
        <taxon>Eukaryota</taxon>
        <taxon>Fungi</taxon>
        <taxon>Dikarya</taxon>
        <taxon>Ascomycota</taxon>
        <taxon>Pezizomycotina</taxon>
        <taxon>Eurotiomycetes</taxon>
        <taxon>Eurotiomycetidae</taxon>
        <taxon>Eurotiales</taxon>
        <taxon>Trichocomaceae</taxon>
        <taxon>Talaromyces</taxon>
        <taxon>Talaromyces sect. Talaromyces</taxon>
    </lineage>
</organism>
<accession>A0A6V8H4Y3</accession>
<reference evidence="10" key="1">
    <citation type="journal article" date="2015" name="Genome Announc.">
        <title>Draft genome sequence of Talaromyces cellulolyticus strain Y-94, a source of lignocellulosic biomass-degrading enzymes.</title>
        <authorList>
            <person name="Fujii T."/>
            <person name="Koike H."/>
            <person name="Sawayama S."/>
            <person name="Yano S."/>
            <person name="Inoue H."/>
        </authorList>
    </citation>
    <scope>NUCLEOTIDE SEQUENCE [LARGE SCALE GENOMIC DNA]</scope>
    <source>
        <strain evidence="10">Y-94</strain>
    </source>
</reference>
<keyword evidence="5 6" id="KW-0408">Iron</keyword>
<evidence type="ECO:0000256" key="8">
    <source>
        <dbReference type="SAM" id="Phobius"/>
    </source>
</evidence>
<evidence type="ECO:0000256" key="7">
    <source>
        <dbReference type="RuleBase" id="RU000461"/>
    </source>
</evidence>
<keyword evidence="10" id="KW-1185">Reference proteome</keyword>
<dbReference type="PRINTS" id="PR00463">
    <property type="entry name" value="EP450I"/>
</dbReference>
<evidence type="ECO:0000256" key="4">
    <source>
        <dbReference type="ARBA" id="ARBA00023002"/>
    </source>
</evidence>
<evidence type="ECO:0000313" key="9">
    <source>
        <dbReference type="EMBL" id="GAM35322.1"/>
    </source>
</evidence>
<keyword evidence="4 7" id="KW-0560">Oxidoreductase</keyword>
<evidence type="ECO:0000256" key="6">
    <source>
        <dbReference type="PIRSR" id="PIRSR602401-1"/>
    </source>
</evidence>
<dbReference type="InterPro" id="IPR002401">
    <property type="entry name" value="Cyt_P450_E_grp-I"/>
</dbReference>
<dbReference type="AlphaFoldDB" id="A0A6V8H4Y3"/>
<dbReference type="PROSITE" id="PS00086">
    <property type="entry name" value="CYTOCHROME_P450"/>
    <property type="match status" value="1"/>
</dbReference>
<keyword evidence="7" id="KW-0503">Monooxygenase</keyword>
<keyword evidence="8" id="KW-0472">Membrane</keyword>
<dbReference type="GO" id="GO:0020037">
    <property type="term" value="F:heme binding"/>
    <property type="evidence" value="ECO:0007669"/>
    <property type="project" value="InterPro"/>
</dbReference>
<dbReference type="Proteomes" id="UP000053095">
    <property type="component" value="Unassembled WGS sequence"/>
</dbReference>
<feature type="transmembrane region" description="Helical" evidence="8">
    <location>
        <begin position="12"/>
        <end position="32"/>
    </location>
</feature>
<gene>
    <name evidence="9" type="ORF">TCE0_017r03571</name>
</gene>
<keyword evidence="6 7" id="KW-0349">Heme</keyword>
<dbReference type="SUPFAM" id="SSF48264">
    <property type="entry name" value="Cytochrome P450"/>
    <property type="match status" value="1"/>
</dbReference>
<evidence type="ECO:0000256" key="2">
    <source>
        <dbReference type="ARBA" id="ARBA00010617"/>
    </source>
</evidence>
<proteinExistence type="inferred from homology"/>
<evidence type="ECO:0000313" key="10">
    <source>
        <dbReference type="Proteomes" id="UP000053095"/>
    </source>
</evidence>
<feature type="binding site" description="axial binding residue" evidence="6">
    <location>
        <position position="442"/>
    </location>
    <ligand>
        <name>heme</name>
        <dbReference type="ChEBI" id="CHEBI:30413"/>
    </ligand>
    <ligandPart>
        <name>Fe</name>
        <dbReference type="ChEBI" id="CHEBI:18248"/>
    </ligandPart>
</feature>
<sequence length="499" mass="56786">MYSEAFRSLDVATLCVVAVTAILIGFVNFVFFRNRSLDGPLFAVSPQSDSGFRSVSEILRYTYPKFQNRIYRLRQHYGDIVVIPPKFVDALQAAPENLLSFQFLARERFFARYTYLVSMVDHPDNNTVIKSIKNNLNKSLGDVLPALDDEIEHAISTHVGDADEWKAIFPAHSLLPVIASGSGRIFVGEELNRNPEFLDCILNFTIDSMMGGEKLRQYPSFLRTLAQWWIPELQRSRTKLRKMMHLLGPIIESRKGNDHVSDMLTWNMANSPRSLEHNLKYQAHNQLISSAAAIHTTNMQLSHALFDLAAYPEYLEPLREEAKTVFQAEPNGVWTKNGMAKLRKLDSFMKESQRMNPLGLLTFERRVMNDLTLPDGVVIPKGYNIGCPTSSIAKDDTLWEKPFEFDGFRFERLRQQPGHENKHQFVTTGIDSLYFGHGKHACPGRFLADAEIKLILMNLIVNYDVKLPDGTSRPENVEMNSGVMADPTKTILLKRRSKA</sequence>
<keyword evidence="3 6" id="KW-0479">Metal-binding</keyword>
<dbReference type="GO" id="GO:0016705">
    <property type="term" value="F:oxidoreductase activity, acting on paired donors, with incorporation or reduction of molecular oxygen"/>
    <property type="evidence" value="ECO:0007669"/>
    <property type="project" value="InterPro"/>
</dbReference>
<name>A0A6V8H4Y3_TALPI</name>
<keyword evidence="8" id="KW-0812">Transmembrane</keyword>
<dbReference type="GO" id="GO:0005506">
    <property type="term" value="F:iron ion binding"/>
    <property type="evidence" value="ECO:0007669"/>
    <property type="project" value="InterPro"/>
</dbReference>
<keyword evidence="8" id="KW-1133">Transmembrane helix</keyword>
<dbReference type="Gene3D" id="1.10.630.10">
    <property type="entry name" value="Cytochrome P450"/>
    <property type="match status" value="1"/>
</dbReference>
<comment type="cofactor">
    <cofactor evidence="1 6">
        <name>heme</name>
        <dbReference type="ChEBI" id="CHEBI:30413"/>
    </cofactor>
</comment>
<dbReference type="Pfam" id="PF00067">
    <property type="entry name" value="p450"/>
    <property type="match status" value="1"/>
</dbReference>
<protein>
    <submittedName>
        <fullName evidence="9">Cytochrome P450</fullName>
    </submittedName>
</protein>
<dbReference type="PANTHER" id="PTHR46206">
    <property type="entry name" value="CYTOCHROME P450"/>
    <property type="match status" value="1"/>
</dbReference>
<dbReference type="InterPro" id="IPR017972">
    <property type="entry name" value="Cyt_P450_CS"/>
</dbReference>
<comment type="similarity">
    <text evidence="2 7">Belongs to the cytochrome P450 family.</text>
</comment>
<evidence type="ECO:0000256" key="3">
    <source>
        <dbReference type="ARBA" id="ARBA00022723"/>
    </source>
</evidence>
<evidence type="ECO:0000256" key="1">
    <source>
        <dbReference type="ARBA" id="ARBA00001971"/>
    </source>
</evidence>
<comment type="caution">
    <text evidence="9">The sequence shown here is derived from an EMBL/GenBank/DDBJ whole genome shotgun (WGS) entry which is preliminary data.</text>
</comment>
<dbReference type="InterPro" id="IPR036396">
    <property type="entry name" value="Cyt_P450_sf"/>
</dbReference>